<feature type="compositionally biased region" description="Basic and acidic residues" evidence="2">
    <location>
        <begin position="129"/>
        <end position="138"/>
    </location>
</feature>
<gene>
    <name evidence="3" type="ORF">I79_014355</name>
</gene>
<organism evidence="3 4">
    <name type="scientific">Cricetulus griseus</name>
    <name type="common">Chinese hamster</name>
    <name type="synonym">Cricetulus barabensis griseus</name>
    <dbReference type="NCBI Taxonomy" id="10029"/>
    <lineage>
        <taxon>Eukaryota</taxon>
        <taxon>Metazoa</taxon>
        <taxon>Chordata</taxon>
        <taxon>Craniata</taxon>
        <taxon>Vertebrata</taxon>
        <taxon>Euteleostomi</taxon>
        <taxon>Mammalia</taxon>
        <taxon>Eutheria</taxon>
        <taxon>Euarchontoglires</taxon>
        <taxon>Glires</taxon>
        <taxon>Rodentia</taxon>
        <taxon>Myomorpha</taxon>
        <taxon>Muroidea</taxon>
        <taxon>Cricetidae</taxon>
        <taxon>Cricetinae</taxon>
        <taxon>Cricetulus</taxon>
    </lineage>
</organism>
<reference evidence="4" key="1">
    <citation type="journal article" date="2011" name="Nat. Biotechnol.">
        <title>The genomic sequence of the Chinese hamster ovary (CHO)-K1 cell line.</title>
        <authorList>
            <person name="Xu X."/>
            <person name="Nagarajan H."/>
            <person name="Lewis N.E."/>
            <person name="Pan S."/>
            <person name="Cai Z."/>
            <person name="Liu X."/>
            <person name="Chen W."/>
            <person name="Xie M."/>
            <person name="Wang W."/>
            <person name="Hammond S."/>
            <person name="Andersen M.R."/>
            <person name="Neff N."/>
            <person name="Passarelli B."/>
            <person name="Koh W."/>
            <person name="Fan H.C."/>
            <person name="Wang J."/>
            <person name="Gui Y."/>
            <person name="Lee K.H."/>
            <person name="Betenbaugh M.J."/>
            <person name="Quake S.R."/>
            <person name="Famili I."/>
            <person name="Palsson B.O."/>
            <person name="Wang J."/>
        </authorList>
    </citation>
    <scope>NUCLEOTIDE SEQUENCE [LARGE SCALE GENOMIC DNA]</scope>
    <source>
        <strain evidence="4">CHO K1 cell line</strain>
    </source>
</reference>
<keyword evidence="1" id="KW-0175">Coiled coil</keyword>
<dbReference type="eggNOG" id="KOG0019">
    <property type="taxonomic scope" value="Eukaryota"/>
</dbReference>
<sequence>MLKSLNLQEVLIDFQYPSVEPGRPTETIRSSFSVPHVPASKEKQEKRRSVFRLSVPQQSLENQVKDLGNLVQDLSKQIKTMDNKVQGLATQVDNISTDADIFQEFPRLEEDITLMGPQIPSTKPSRSYESTEVKERPEPTVGPPPRATQPRLSKTQKETVPAKSLNVLQELAEDVRTLREAQQKMHEVTELDQQLRFINSNIRQAQNDIVNIK</sequence>
<dbReference type="GlyGen" id="G3HTX5">
    <property type="glycosylation" value="1 site"/>
</dbReference>
<protein>
    <submittedName>
        <fullName evidence="3">Uncharacterized protein</fullName>
    </submittedName>
</protein>
<feature type="region of interest" description="Disordered" evidence="2">
    <location>
        <begin position="115"/>
        <end position="159"/>
    </location>
</feature>
<dbReference type="Proteomes" id="UP000001075">
    <property type="component" value="Unassembled WGS sequence"/>
</dbReference>
<evidence type="ECO:0000313" key="4">
    <source>
        <dbReference type="Proteomes" id="UP000001075"/>
    </source>
</evidence>
<dbReference type="PaxDb" id="10029-XP_007615909.1"/>
<feature type="compositionally biased region" description="Polar residues" evidence="2">
    <location>
        <begin position="119"/>
        <end position="128"/>
    </location>
</feature>
<dbReference type="STRING" id="10029.G3HTX5"/>
<accession>G3HTX5</accession>
<feature type="coiled-coil region" evidence="1">
    <location>
        <begin position="57"/>
        <end position="91"/>
    </location>
</feature>
<proteinExistence type="predicted"/>
<name>G3HTX5_CRIGR</name>
<evidence type="ECO:0000313" key="3">
    <source>
        <dbReference type="EMBL" id="EGW04687.1"/>
    </source>
</evidence>
<dbReference type="InParanoid" id="G3HTX5"/>
<evidence type="ECO:0000256" key="1">
    <source>
        <dbReference type="SAM" id="Coils"/>
    </source>
</evidence>
<dbReference type="AlphaFoldDB" id="G3HTX5"/>
<evidence type="ECO:0000256" key="2">
    <source>
        <dbReference type="SAM" id="MobiDB-lite"/>
    </source>
</evidence>
<dbReference type="EMBL" id="JH000721">
    <property type="protein sequence ID" value="EGW04687.1"/>
    <property type="molecule type" value="Genomic_DNA"/>
</dbReference>